<gene>
    <name evidence="3" type="ORF">AB8998_02180</name>
</gene>
<evidence type="ECO:0000313" key="3">
    <source>
        <dbReference type="EMBL" id="MEY8013948.1"/>
    </source>
</evidence>
<dbReference type="InterPro" id="IPR001387">
    <property type="entry name" value="Cro/C1-type_HTH"/>
</dbReference>
<dbReference type="SMART" id="SM00530">
    <property type="entry name" value="HTH_XRE"/>
    <property type="match status" value="1"/>
</dbReference>
<dbReference type="Proteomes" id="UP001564760">
    <property type="component" value="Unassembled WGS sequence"/>
</dbReference>
<proteinExistence type="predicted"/>
<protein>
    <submittedName>
        <fullName evidence="3">Helix-turn-helix domain-containing protein</fullName>
    </submittedName>
</protein>
<dbReference type="PANTHER" id="PTHR46797:SF1">
    <property type="entry name" value="METHYLPHOSPHONATE SYNTHASE"/>
    <property type="match status" value="1"/>
</dbReference>
<dbReference type="PANTHER" id="PTHR46797">
    <property type="entry name" value="HTH-TYPE TRANSCRIPTIONAL REGULATOR"/>
    <property type="match status" value="1"/>
</dbReference>
<dbReference type="InterPro" id="IPR010982">
    <property type="entry name" value="Lambda_DNA-bd_dom_sf"/>
</dbReference>
<dbReference type="InterPro" id="IPR050807">
    <property type="entry name" value="TransReg_Diox_bact_type"/>
</dbReference>
<evidence type="ECO:0000259" key="2">
    <source>
        <dbReference type="PROSITE" id="PS50943"/>
    </source>
</evidence>
<dbReference type="SUPFAM" id="SSF47413">
    <property type="entry name" value="lambda repressor-like DNA-binding domains"/>
    <property type="match status" value="1"/>
</dbReference>
<name>A0ABV4BZU5_9MYCO</name>
<keyword evidence="4" id="KW-1185">Reference proteome</keyword>
<dbReference type="RefSeq" id="WP_369736615.1">
    <property type="nucleotide sequence ID" value="NZ_JBGEDP010000001.1"/>
</dbReference>
<dbReference type="Pfam" id="PF13560">
    <property type="entry name" value="HTH_31"/>
    <property type="match status" value="1"/>
</dbReference>
<evidence type="ECO:0000256" key="1">
    <source>
        <dbReference type="ARBA" id="ARBA00023125"/>
    </source>
</evidence>
<dbReference type="CDD" id="cd00093">
    <property type="entry name" value="HTH_XRE"/>
    <property type="match status" value="1"/>
</dbReference>
<keyword evidence="1" id="KW-0238">DNA-binding</keyword>
<feature type="domain" description="HTH cro/C1-type" evidence="2">
    <location>
        <begin position="13"/>
        <end position="67"/>
    </location>
</feature>
<evidence type="ECO:0000313" key="4">
    <source>
        <dbReference type="Proteomes" id="UP001564760"/>
    </source>
</evidence>
<organism evidence="3 4">
    <name type="scientific">Mycobacterium servetii</name>
    <dbReference type="NCBI Taxonomy" id="3237418"/>
    <lineage>
        <taxon>Bacteria</taxon>
        <taxon>Bacillati</taxon>
        <taxon>Actinomycetota</taxon>
        <taxon>Actinomycetes</taxon>
        <taxon>Mycobacteriales</taxon>
        <taxon>Mycobacteriaceae</taxon>
        <taxon>Mycobacterium</taxon>
    </lineage>
</organism>
<comment type="caution">
    <text evidence="3">The sequence shown here is derived from an EMBL/GenBank/DDBJ whole genome shotgun (WGS) entry which is preliminary data.</text>
</comment>
<sequence>MTDADDRALGAVIRRRRAARGLTQQAMAERLGMSPVVYGRVELGNRPVRAVELRDIARTLGVPMDDLVREVDPITAEEMVERAVALRDTAHRALREYASVVVDAVAAVDESDHGALVDDEPLTDADDLAEYLARMPQFAGLTAPADLVPILRRALTDLASSVPLYVSTESEECDG</sequence>
<dbReference type="PROSITE" id="PS50943">
    <property type="entry name" value="HTH_CROC1"/>
    <property type="match status" value="1"/>
</dbReference>
<accession>A0ABV4BZU5</accession>
<dbReference type="Gene3D" id="1.10.260.40">
    <property type="entry name" value="lambda repressor-like DNA-binding domains"/>
    <property type="match status" value="1"/>
</dbReference>
<dbReference type="EMBL" id="JBGEDP010000001">
    <property type="protein sequence ID" value="MEY8013948.1"/>
    <property type="molecule type" value="Genomic_DNA"/>
</dbReference>
<reference evidence="3 4" key="1">
    <citation type="submission" date="2024-08" db="EMBL/GenBank/DDBJ databases">
        <title>Mycobacterium servetensis sp. nov., a novel rapid-growing mycobacterial species recovered from a human patient in Zaragoza, Spain.</title>
        <authorList>
            <person name="Tristancho-Baro A.I."/>
            <person name="Buenestado-Serrano S."/>
            <person name="Garcia De Viedma D."/>
            <person name="Milagro-Beamonte A."/>
            <person name="Burillo N."/>
            <person name="Sanz S."/>
            <person name="Lopez-Calleja A.I."/>
            <person name="Penas-Utrilla D."/>
            <person name="Guardingo M."/>
            <person name="Garcia M.J."/>
            <person name="Vinuelas-Bayon J."/>
        </authorList>
    </citation>
    <scope>NUCLEOTIDE SEQUENCE [LARGE SCALE GENOMIC DNA]</scope>
    <source>
        <strain evidence="4">HUMS_12744610</strain>
    </source>
</reference>